<accession>A0A6A6H8C4</accession>
<sequence>MVRFHSRVMPSDRQYGCARNNSVGSHRADESTERIITRFRSLWTAAVSAATVRDETGAPEWRQLGSSDLDLLRCQPRRHRSSIHLTRGGGDPHSPHTSPHQSSSVLTSPHNALFHRILNSHPDPNFIRPRKFLLQLRSARSENCQETANKNKKHYRRTKTRQFTESLLVVSLGHTESRRLLPRENCRA</sequence>
<feature type="region of interest" description="Disordered" evidence="1">
    <location>
        <begin position="82"/>
        <end position="106"/>
    </location>
</feature>
<reference evidence="2" key="1">
    <citation type="journal article" date="2020" name="Stud. Mycol.">
        <title>101 Dothideomycetes genomes: a test case for predicting lifestyles and emergence of pathogens.</title>
        <authorList>
            <person name="Haridas S."/>
            <person name="Albert R."/>
            <person name="Binder M."/>
            <person name="Bloem J."/>
            <person name="Labutti K."/>
            <person name="Salamov A."/>
            <person name="Andreopoulos B."/>
            <person name="Baker S."/>
            <person name="Barry K."/>
            <person name="Bills G."/>
            <person name="Bluhm B."/>
            <person name="Cannon C."/>
            <person name="Castanera R."/>
            <person name="Culley D."/>
            <person name="Daum C."/>
            <person name="Ezra D."/>
            <person name="Gonzalez J."/>
            <person name="Henrissat B."/>
            <person name="Kuo A."/>
            <person name="Liang C."/>
            <person name="Lipzen A."/>
            <person name="Lutzoni F."/>
            <person name="Magnuson J."/>
            <person name="Mondo S."/>
            <person name="Nolan M."/>
            <person name="Ohm R."/>
            <person name="Pangilinan J."/>
            <person name="Park H.-J."/>
            <person name="Ramirez L."/>
            <person name="Alfaro M."/>
            <person name="Sun H."/>
            <person name="Tritt A."/>
            <person name="Yoshinaga Y."/>
            <person name="Zwiers L.-H."/>
            <person name="Turgeon B."/>
            <person name="Goodwin S."/>
            <person name="Spatafora J."/>
            <person name="Crous P."/>
            <person name="Grigoriev I."/>
        </authorList>
    </citation>
    <scope>NUCLEOTIDE SEQUENCE</scope>
    <source>
        <strain evidence="2">Tuck. ex Michener</strain>
    </source>
</reference>
<dbReference type="AlphaFoldDB" id="A0A6A6H8C4"/>
<feature type="region of interest" description="Disordered" evidence="1">
    <location>
        <begin position="1"/>
        <end position="29"/>
    </location>
</feature>
<proteinExistence type="predicted"/>
<dbReference type="Proteomes" id="UP000800092">
    <property type="component" value="Unassembled WGS sequence"/>
</dbReference>
<keyword evidence="3" id="KW-1185">Reference proteome</keyword>
<dbReference type="EMBL" id="ML991801">
    <property type="protein sequence ID" value="KAF2234051.1"/>
    <property type="molecule type" value="Genomic_DNA"/>
</dbReference>
<gene>
    <name evidence="2" type="ORF">EV356DRAFT_177760</name>
</gene>
<protein>
    <submittedName>
        <fullName evidence="2">Uncharacterized protein</fullName>
    </submittedName>
</protein>
<feature type="compositionally biased region" description="Low complexity" evidence="1">
    <location>
        <begin position="95"/>
        <end position="104"/>
    </location>
</feature>
<organism evidence="2 3">
    <name type="scientific">Viridothelium virens</name>
    <name type="common">Speckled blister lichen</name>
    <name type="synonym">Trypethelium virens</name>
    <dbReference type="NCBI Taxonomy" id="1048519"/>
    <lineage>
        <taxon>Eukaryota</taxon>
        <taxon>Fungi</taxon>
        <taxon>Dikarya</taxon>
        <taxon>Ascomycota</taxon>
        <taxon>Pezizomycotina</taxon>
        <taxon>Dothideomycetes</taxon>
        <taxon>Dothideomycetes incertae sedis</taxon>
        <taxon>Trypetheliales</taxon>
        <taxon>Trypetheliaceae</taxon>
        <taxon>Viridothelium</taxon>
    </lineage>
</organism>
<evidence type="ECO:0000313" key="2">
    <source>
        <dbReference type="EMBL" id="KAF2234051.1"/>
    </source>
</evidence>
<evidence type="ECO:0000256" key="1">
    <source>
        <dbReference type="SAM" id="MobiDB-lite"/>
    </source>
</evidence>
<name>A0A6A6H8C4_VIRVR</name>
<evidence type="ECO:0000313" key="3">
    <source>
        <dbReference type="Proteomes" id="UP000800092"/>
    </source>
</evidence>